<dbReference type="SUPFAM" id="SSF53955">
    <property type="entry name" value="Lysozyme-like"/>
    <property type="match status" value="1"/>
</dbReference>
<name>A0A3G8F2U7_9CAUD</name>
<accession>A0A3G8F2U7</accession>
<feature type="region of interest" description="Disordered" evidence="1">
    <location>
        <begin position="199"/>
        <end position="250"/>
    </location>
</feature>
<dbReference type="InterPro" id="IPR023346">
    <property type="entry name" value="Lysozyme-like_dom_sf"/>
</dbReference>
<evidence type="ECO:0000259" key="2">
    <source>
        <dbReference type="Pfam" id="PF01464"/>
    </source>
</evidence>
<protein>
    <submittedName>
        <fullName evidence="3">Transglycosylase</fullName>
    </submittedName>
</protein>
<organism evidence="3 4">
    <name type="scientific">Escherichia phage Skarpretter</name>
    <dbReference type="NCBI Taxonomy" id="2488654"/>
    <lineage>
        <taxon>Viruses</taxon>
        <taxon>Duplodnaviria</taxon>
        <taxon>Heunggongvirae</taxon>
        <taxon>Uroviricota</taxon>
        <taxon>Caudoviricetes</taxon>
        <taxon>Skarprettervirus</taxon>
        <taxon>Skarprettervirus skarpretter</taxon>
    </lineage>
</organism>
<keyword evidence="4" id="KW-1185">Reference proteome</keyword>
<dbReference type="PANTHER" id="PTHR37423:SF2">
    <property type="entry name" value="MEMBRANE-BOUND LYTIC MUREIN TRANSGLYCOSYLASE C"/>
    <property type="match status" value="1"/>
</dbReference>
<dbReference type="RefSeq" id="YP_009816886.1">
    <property type="nucleotide sequence ID" value="NC_048112.1"/>
</dbReference>
<feature type="domain" description="Transglycosylase SLT" evidence="2">
    <location>
        <begin position="42"/>
        <end position="143"/>
    </location>
</feature>
<feature type="compositionally biased region" description="Low complexity" evidence="1">
    <location>
        <begin position="202"/>
        <end position="217"/>
    </location>
</feature>
<sequence length="977" mass="101971">MANVFDQFDQDVAAAAPGGRVSALPNQPAPATTDGSDHGSIMEEAGQRWGIPQGLMSALMSKESGGKPGAVSSKGAIGLGQVMPATAQGMGYNVDELRNNPAMQADASAQYLSQMYNRYGDWRLALQAYHDGPGNTDAMLQGRYTPGPEGANYVDSRFDQWTNGGANGADSANPTQYATAAKTGGNVFDQFGDYSPARAEENAAPAEPQQADPAQTATGDQPATAAQPAGAESSPYADYQPPTTLGEDLADMGKGFARAGTNVLNIPIDLANMTQSGVAWLANELGIGDGTYTPIPRGGIPGITGDQDMSEGARLGADLISGFATLPAGGSGAAARAPAIARELAELAGTASPEVASILSRLGGFVENRIAAPAARATPGAIAASGGDEDKAAIGVALGPVAEGAVNLAAAGARAAAPAVRNIVDSIRPAPAAGGAADDAATAVNSAAQDVGDAARAAQRPGAATTTVDDITAPTAAVDLARRADVDPDLVRAADELGITDDLTPGLFMQNKSVRDVLANIRSKDGTLSQEAFGKQYRALQDQAAKVIDDMGGKVDDMTFDSTFNSTSKNVIDRLGAAKEKAYSESLKQIPPATPVSVDNSLNHLWQRADEVGQQWMLPLEKEALERLQPTSDKVGGATFNRLDDLRRKVGDAMSNYQTGSNERRLLGQLYSRLTDDQGQVAAQFGVADRWQQAKRLNQLWVAAQTRMRAVLGKDLDSPKSVTNRIYGEVRKLGTPGGDPKGFRELMDKTPKSLRGDVARQALGAAFKGGQRTGADLDVAGFARWYNEARNSGKLGELTRYLPEDVNKRLTNFAKITAAARREAEGFKATGKIADIDKRLGGGSNKALDRLFNTRLGTLALQGAATMLPGGAGNIMAEVARQAYAARPAAIEVADRFMSSGALNQAVRIVARGGTPADAERVLSQSPTAREFIESLTPRQRANVARVGLMGWLATPLSAAAQEDAQEAQESQPQGQQ</sequence>
<dbReference type="CDD" id="cd00254">
    <property type="entry name" value="LT-like"/>
    <property type="match status" value="1"/>
</dbReference>
<evidence type="ECO:0000313" key="4">
    <source>
        <dbReference type="Proteomes" id="UP000279721"/>
    </source>
</evidence>
<dbReference type="InterPro" id="IPR008258">
    <property type="entry name" value="Transglycosylase_SLT_dom_1"/>
</dbReference>
<dbReference type="PANTHER" id="PTHR37423">
    <property type="entry name" value="SOLUBLE LYTIC MUREIN TRANSGLYCOSYLASE-RELATED"/>
    <property type="match status" value="1"/>
</dbReference>
<dbReference type="KEGG" id="vg:55008198"/>
<proteinExistence type="predicted"/>
<reference evidence="4" key="1">
    <citation type="submission" date="2018-10" db="EMBL/GenBank/DDBJ databases">
        <authorList>
            <person name="Olsen N.S."/>
            <person name="Kot W."/>
            <person name="Hansen L.H."/>
        </authorList>
    </citation>
    <scope>NUCLEOTIDE SEQUENCE [LARGE SCALE GENOMIC DNA]</scope>
</reference>
<evidence type="ECO:0000313" key="3">
    <source>
        <dbReference type="EMBL" id="AZF88653.1"/>
    </source>
</evidence>
<evidence type="ECO:0000256" key="1">
    <source>
        <dbReference type="SAM" id="MobiDB-lite"/>
    </source>
</evidence>
<dbReference type="GeneID" id="55008198"/>
<dbReference type="Gene3D" id="1.10.530.10">
    <property type="match status" value="1"/>
</dbReference>
<feature type="region of interest" description="Disordered" evidence="1">
    <location>
        <begin position="19"/>
        <end position="41"/>
    </location>
</feature>
<dbReference type="EMBL" id="MK105855">
    <property type="protein sequence ID" value="AZF88653.1"/>
    <property type="molecule type" value="Genomic_DNA"/>
</dbReference>
<dbReference type="Pfam" id="PF01464">
    <property type="entry name" value="SLT"/>
    <property type="match status" value="1"/>
</dbReference>
<dbReference type="Proteomes" id="UP000279721">
    <property type="component" value="Segment"/>
</dbReference>